<protein>
    <recommendedName>
        <fullName evidence="2">DUF6533 domain-containing protein</fullName>
    </recommendedName>
</protein>
<keyword evidence="1" id="KW-0812">Transmembrane</keyword>
<evidence type="ECO:0000259" key="2">
    <source>
        <dbReference type="Pfam" id="PF20151"/>
    </source>
</evidence>
<dbReference type="OrthoDB" id="3052633at2759"/>
<evidence type="ECO:0000313" key="3">
    <source>
        <dbReference type="EMBL" id="KZT63912.1"/>
    </source>
</evidence>
<dbReference type="EMBL" id="KV429150">
    <property type="protein sequence ID" value="KZT63912.1"/>
    <property type="molecule type" value="Genomic_DNA"/>
</dbReference>
<accession>A0A165L3W8</accession>
<evidence type="ECO:0000256" key="1">
    <source>
        <dbReference type="SAM" id="Phobius"/>
    </source>
</evidence>
<reference evidence="3 4" key="1">
    <citation type="journal article" date="2016" name="Mol. Biol. Evol.">
        <title>Comparative Genomics of Early-Diverging Mushroom-Forming Fungi Provides Insights into the Origins of Lignocellulose Decay Capabilities.</title>
        <authorList>
            <person name="Nagy L.G."/>
            <person name="Riley R."/>
            <person name="Tritt A."/>
            <person name="Adam C."/>
            <person name="Daum C."/>
            <person name="Floudas D."/>
            <person name="Sun H."/>
            <person name="Yadav J.S."/>
            <person name="Pangilinan J."/>
            <person name="Larsson K.H."/>
            <person name="Matsuura K."/>
            <person name="Barry K."/>
            <person name="Labutti K."/>
            <person name="Kuo R."/>
            <person name="Ohm R.A."/>
            <person name="Bhattacharya S.S."/>
            <person name="Shirouzu T."/>
            <person name="Yoshinaga Y."/>
            <person name="Martin F.M."/>
            <person name="Grigoriev I.V."/>
            <person name="Hibbett D.S."/>
        </authorList>
    </citation>
    <scope>NUCLEOTIDE SEQUENCE [LARGE SCALE GENOMIC DNA]</scope>
    <source>
        <strain evidence="3 4">L-15889</strain>
    </source>
</reference>
<evidence type="ECO:0000313" key="4">
    <source>
        <dbReference type="Proteomes" id="UP000076727"/>
    </source>
</evidence>
<keyword evidence="1" id="KW-0472">Membrane</keyword>
<feature type="domain" description="DUF6533" evidence="2">
    <location>
        <begin position="23"/>
        <end position="63"/>
    </location>
</feature>
<dbReference type="AlphaFoldDB" id="A0A165L3W8"/>
<feature type="transmembrane region" description="Helical" evidence="1">
    <location>
        <begin position="48"/>
        <end position="67"/>
    </location>
</feature>
<dbReference type="InterPro" id="IPR045340">
    <property type="entry name" value="DUF6533"/>
</dbReference>
<feature type="transmembrane region" description="Helical" evidence="1">
    <location>
        <begin position="210"/>
        <end position="229"/>
    </location>
</feature>
<name>A0A165L3W8_9APHY</name>
<gene>
    <name evidence="3" type="ORF">DAEQUDRAFT_815361</name>
</gene>
<feature type="transmembrane region" description="Helical" evidence="1">
    <location>
        <begin position="87"/>
        <end position="105"/>
    </location>
</feature>
<keyword evidence="4" id="KW-1185">Reference proteome</keyword>
<sequence length="345" mass="37671">MSADTLQAAISQDFVENCLTAMTATIYSYDRCITLSKEVDLLWRLRRISLATGLYILLHISAIGYTYTNVATMIATGCKSNYILETIFSFSAVLFHIANGGFMALRAYAISGRSTPLASVVFFFAVLPAALDIYSICMTTTIPAPMPIGCVVTNASERVARTTGITEQASALVAEVLFAVAIWRHASMVKAAGIAQMNTPLTVVLLRDGTLYFVTILVLLITDIALVILDVQCASMRSSTFSSTHFKYSFSPAFFSTCVMRTSLLDVALLAGRHTCLPFVSSALWDPWRVQSPTTRMAPLPKIQTKKTILMIGQRRWKAGTLAMSRTHWTRGSQSVLALLSATSL</sequence>
<proteinExistence type="predicted"/>
<dbReference type="Proteomes" id="UP000076727">
    <property type="component" value="Unassembled WGS sequence"/>
</dbReference>
<keyword evidence="1" id="KW-1133">Transmembrane helix</keyword>
<organism evidence="3 4">
    <name type="scientific">Daedalea quercina L-15889</name>
    <dbReference type="NCBI Taxonomy" id="1314783"/>
    <lineage>
        <taxon>Eukaryota</taxon>
        <taxon>Fungi</taxon>
        <taxon>Dikarya</taxon>
        <taxon>Basidiomycota</taxon>
        <taxon>Agaricomycotina</taxon>
        <taxon>Agaricomycetes</taxon>
        <taxon>Polyporales</taxon>
        <taxon>Fomitopsis</taxon>
    </lineage>
</organism>
<feature type="transmembrane region" description="Helical" evidence="1">
    <location>
        <begin position="117"/>
        <end position="136"/>
    </location>
</feature>
<dbReference type="Pfam" id="PF20151">
    <property type="entry name" value="DUF6533"/>
    <property type="match status" value="1"/>
</dbReference>